<organism evidence="1 2">
    <name type="scientific">Lepraria finkii</name>
    <dbReference type="NCBI Taxonomy" id="1340010"/>
    <lineage>
        <taxon>Eukaryota</taxon>
        <taxon>Fungi</taxon>
        <taxon>Dikarya</taxon>
        <taxon>Ascomycota</taxon>
        <taxon>Pezizomycotina</taxon>
        <taxon>Lecanoromycetes</taxon>
        <taxon>OSLEUM clade</taxon>
        <taxon>Lecanoromycetidae</taxon>
        <taxon>Lecanorales</taxon>
        <taxon>Lecanorineae</taxon>
        <taxon>Stereocaulaceae</taxon>
        <taxon>Lepraria</taxon>
    </lineage>
</organism>
<name>A0ABR4BJZ3_9LECA</name>
<reference evidence="1 2" key="1">
    <citation type="submission" date="2024-09" db="EMBL/GenBank/DDBJ databases">
        <title>Rethinking Asexuality: The Enigmatic Case of Functional Sexual Genes in Lepraria (Stereocaulaceae).</title>
        <authorList>
            <person name="Doellman M."/>
            <person name="Sun Y."/>
            <person name="Barcenas-Pena A."/>
            <person name="Lumbsch H.T."/>
            <person name="Grewe F."/>
        </authorList>
    </citation>
    <scope>NUCLEOTIDE SEQUENCE [LARGE SCALE GENOMIC DNA]</scope>
    <source>
        <strain evidence="1 2">Grewe 0041</strain>
    </source>
</reference>
<comment type="caution">
    <text evidence="1">The sequence shown here is derived from an EMBL/GenBank/DDBJ whole genome shotgun (WGS) entry which is preliminary data.</text>
</comment>
<gene>
    <name evidence="1" type="ORF">ABVK25_002890</name>
</gene>
<dbReference type="Proteomes" id="UP001590951">
    <property type="component" value="Unassembled WGS sequence"/>
</dbReference>
<dbReference type="Pfam" id="PF13489">
    <property type="entry name" value="Methyltransf_23"/>
    <property type="match status" value="1"/>
</dbReference>
<proteinExistence type="predicted"/>
<dbReference type="Gene3D" id="3.40.50.150">
    <property type="entry name" value="Vaccinia Virus protein VP39"/>
    <property type="match status" value="1"/>
</dbReference>
<dbReference type="CDD" id="cd02440">
    <property type="entry name" value="AdoMet_MTases"/>
    <property type="match status" value="1"/>
</dbReference>
<dbReference type="EMBL" id="JBHFEH010000006">
    <property type="protein sequence ID" value="KAL2057151.1"/>
    <property type="molecule type" value="Genomic_DNA"/>
</dbReference>
<evidence type="ECO:0008006" key="3">
    <source>
        <dbReference type="Google" id="ProtNLM"/>
    </source>
</evidence>
<evidence type="ECO:0000313" key="2">
    <source>
        <dbReference type="Proteomes" id="UP001590951"/>
    </source>
</evidence>
<protein>
    <recommendedName>
        <fullName evidence="3">S-adenosyl-L-methionine-dependent methyltransferase</fullName>
    </recommendedName>
</protein>
<dbReference type="SUPFAM" id="SSF53335">
    <property type="entry name" value="S-adenosyl-L-methionine-dependent methyltransferases"/>
    <property type="match status" value="1"/>
</dbReference>
<dbReference type="PANTHER" id="PTHR43591:SF24">
    <property type="entry name" value="2-METHOXY-6-POLYPRENYL-1,4-BENZOQUINOL METHYLASE, MITOCHONDRIAL"/>
    <property type="match status" value="1"/>
</dbReference>
<keyword evidence="2" id="KW-1185">Reference proteome</keyword>
<dbReference type="InterPro" id="IPR029063">
    <property type="entry name" value="SAM-dependent_MTases_sf"/>
</dbReference>
<sequence length="285" mass="31982">MSEPGKYVLAKPIGEAEIGRLDLQHRMWLTQHHGLYSAPISKSSKQRVVDIGCGTGIWAIAFATEHPDSHVLGLDITLPQPNSAPANCSFAVADAEGDWSFATEPFDLIYGRMLINSIRNWPRYLKRCLQHLKPGGWLELSDVAHRFFAEDGCSEAESPMLRWWRVVFQESSRNNGIDIDDTYKHAQQMRDAGFADVRERVFKWPVGSARASTQEEKVIGDLQYQNLQVLIGGVTETAVQHGDLPGMTAQQAQILADEAKRDVVENSDRHGYYMHFATYVGQAPR</sequence>
<evidence type="ECO:0000313" key="1">
    <source>
        <dbReference type="EMBL" id="KAL2057151.1"/>
    </source>
</evidence>
<accession>A0ABR4BJZ3</accession>
<dbReference type="PANTHER" id="PTHR43591">
    <property type="entry name" value="METHYLTRANSFERASE"/>
    <property type="match status" value="1"/>
</dbReference>